<dbReference type="AlphaFoldDB" id="A0A1M5P230"/>
<dbReference type="Proteomes" id="UP000184532">
    <property type="component" value="Unassembled WGS sequence"/>
</dbReference>
<dbReference type="EMBL" id="FQWL01000006">
    <property type="protein sequence ID" value="SHG95798.1"/>
    <property type="molecule type" value="Genomic_DNA"/>
</dbReference>
<evidence type="ECO:0000313" key="1">
    <source>
        <dbReference type="EMBL" id="SHG95798.1"/>
    </source>
</evidence>
<protein>
    <submittedName>
        <fullName evidence="1">Uncharacterized protein</fullName>
    </submittedName>
</protein>
<organism evidence="1 2">
    <name type="scientific">Flagellimonas flava</name>
    <dbReference type="NCBI Taxonomy" id="570519"/>
    <lineage>
        <taxon>Bacteria</taxon>
        <taxon>Pseudomonadati</taxon>
        <taxon>Bacteroidota</taxon>
        <taxon>Flavobacteriia</taxon>
        <taxon>Flavobacteriales</taxon>
        <taxon>Flavobacteriaceae</taxon>
        <taxon>Flagellimonas</taxon>
    </lineage>
</organism>
<keyword evidence="2" id="KW-1185">Reference proteome</keyword>
<evidence type="ECO:0000313" key="2">
    <source>
        <dbReference type="Proteomes" id="UP000184532"/>
    </source>
</evidence>
<gene>
    <name evidence="1" type="ORF">SAMN04488116_3026</name>
</gene>
<name>A0A1M5P230_9FLAO</name>
<sequence length="151" mass="16253">MLFLLVSQLNAQIERDKALHFLGGSLFGLAGAGIAKHASDGDRVWTFVGAVAASALVGVAKEAIDEGQEGNQWDNEDLAATILGGVTVGVTIEIFSKKRNKRRPMGSLTTHRLDWNQIQVDSGISKVMVPEHQLPSWTTLTLSTKSLKGLE</sequence>
<dbReference type="STRING" id="570519.SAMN04488116_3026"/>
<reference evidence="2" key="1">
    <citation type="submission" date="2016-11" db="EMBL/GenBank/DDBJ databases">
        <authorList>
            <person name="Varghese N."/>
            <person name="Submissions S."/>
        </authorList>
    </citation>
    <scope>NUCLEOTIDE SEQUENCE [LARGE SCALE GENOMIC DNA]</scope>
    <source>
        <strain evidence="2">DSM 22638</strain>
    </source>
</reference>
<accession>A0A1M5P230</accession>
<proteinExistence type="predicted"/>